<dbReference type="PANTHER" id="PTHR30483:SF6">
    <property type="entry name" value="PERIPLASMIC BINDING PROTEIN OF ABC TRANSPORTER FOR NATURAL AMINO ACIDS"/>
    <property type="match status" value="1"/>
</dbReference>
<evidence type="ECO:0000256" key="3">
    <source>
        <dbReference type="ARBA" id="ARBA00022970"/>
    </source>
</evidence>
<dbReference type="Pfam" id="PF13458">
    <property type="entry name" value="Peripla_BP_6"/>
    <property type="match status" value="1"/>
</dbReference>
<accession>A0ABU0F9K4</accession>
<dbReference type="SUPFAM" id="SSF53822">
    <property type="entry name" value="Periplasmic binding protein-like I"/>
    <property type="match status" value="1"/>
</dbReference>
<name>A0ABU0F9K4_9HYPH</name>
<keyword evidence="6" id="KW-1185">Reference proteome</keyword>
<dbReference type="InterPro" id="IPR051010">
    <property type="entry name" value="BCAA_transport"/>
</dbReference>
<evidence type="ECO:0000313" key="5">
    <source>
        <dbReference type="EMBL" id="MDQ0391300.1"/>
    </source>
</evidence>
<sequence>MTINFKQMTRREMFRASGAAGTMLLSTALGGRMAHAAVDTSNFAKDGKISIGTILPLSGGFTVVSQPWIHSIQYAIDEINAAGGVKVGGTSYEVTNVVGDEMYSAAGGLSAFKKMAADGVHYTAGYVSVEAPAAVQGINVRNNAMMIEGITGKDMCLTRNALRFFEFALAQATAPYLAHYAYDVLKVRKVASIELTNTWGTDFHLSFAKTFQQMGGQIVHRAYLEASQTDFSAQISQMVASQTELLYIIMGDGPASAVALQARNGGLPSIPLMAEGAWGPETFQEAGGAQNVDGTVYQGSRPYVMWDDKHTQLVNKLHADTGLWLNNWFWHGYDPTKIVCWAMEEANSLDPREVMKAIPTVATKRASELMIRPQGAIMTKDKGVFLKIPLWLSRFNAKADPMKESNLVPVEGAMYRGHPGWMPQNWAGYTADPKDDSVNWNPTLDEVNQMRKEAGESVTPVEL</sequence>
<dbReference type="InterPro" id="IPR028082">
    <property type="entry name" value="Peripla_BP_I"/>
</dbReference>
<organism evidence="5 6">
    <name type="scientific">Labrys monachus</name>
    <dbReference type="NCBI Taxonomy" id="217067"/>
    <lineage>
        <taxon>Bacteria</taxon>
        <taxon>Pseudomonadati</taxon>
        <taxon>Pseudomonadota</taxon>
        <taxon>Alphaproteobacteria</taxon>
        <taxon>Hyphomicrobiales</taxon>
        <taxon>Xanthobacteraceae</taxon>
        <taxon>Labrys</taxon>
    </lineage>
</organism>
<comment type="similarity">
    <text evidence="1">Belongs to the leucine-binding protein family.</text>
</comment>
<dbReference type="PROSITE" id="PS51318">
    <property type="entry name" value="TAT"/>
    <property type="match status" value="1"/>
</dbReference>
<keyword evidence="3" id="KW-0813">Transport</keyword>
<proteinExistence type="inferred from homology"/>
<dbReference type="InterPro" id="IPR006311">
    <property type="entry name" value="TAT_signal"/>
</dbReference>
<dbReference type="Gene3D" id="3.40.50.2300">
    <property type="match status" value="2"/>
</dbReference>
<dbReference type="Proteomes" id="UP001237448">
    <property type="component" value="Unassembled WGS sequence"/>
</dbReference>
<evidence type="ECO:0000313" key="6">
    <source>
        <dbReference type="Proteomes" id="UP001237448"/>
    </source>
</evidence>
<comment type="caution">
    <text evidence="5">The sequence shown here is derived from an EMBL/GenBank/DDBJ whole genome shotgun (WGS) entry which is preliminary data.</text>
</comment>
<dbReference type="RefSeq" id="WP_307423386.1">
    <property type="nucleotide sequence ID" value="NZ_JAUSVK010000001.1"/>
</dbReference>
<gene>
    <name evidence="5" type="ORF">J3R73_001092</name>
</gene>
<protein>
    <submittedName>
        <fullName evidence="5">Branched-chain amino acid transport system substrate-binding protein</fullName>
    </submittedName>
</protein>
<dbReference type="EMBL" id="JAUSVK010000001">
    <property type="protein sequence ID" value="MDQ0391300.1"/>
    <property type="molecule type" value="Genomic_DNA"/>
</dbReference>
<keyword evidence="3" id="KW-0029">Amino-acid transport</keyword>
<dbReference type="InterPro" id="IPR028081">
    <property type="entry name" value="Leu-bd"/>
</dbReference>
<feature type="domain" description="Leucine-binding protein" evidence="4">
    <location>
        <begin position="48"/>
        <end position="362"/>
    </location>
</feature>
<evidence type="ECO:0000259" key="4">
    <source>
        <dbReference type="Pfam" id="PF13458"/>
    </source>
</evidence>
<evidence type="ECO:0000256" key="2">
    <source>
        <dbReference type="ARBA" id="ARBA00022729"/>
    </source>
</evidence>
<evidence type="ECO:0000256" key="1">
    <source>
        <dbReference type="ARBA" id="ARBA00010062"/>
    </source>
</evidence>
<dbReference type="PANTHER" id="PTHR30483">
    <property type="entry name" value="LEUCINE-SPECIFIC-BINDING PROTEIN"/>
    <property type="match status" value="1"/>
</dbReference>
<keyword evidence="2" id="KW-0732">Signal</keyword>
<reference evidence="5 6" key="1">
    <citation type="submission" date="2023-07" db="EMBL/GenBank/DDBJ databases">
        <title>Genomic Encyclopedia of Type Strains, Phase IV (KMG-IV): sequencing the most valuable type-strain genomes for metagenomic binning, comparative biology and taxonomic classification.</title>
        <authorList>
            <person name="Goeker M."/>
        </authorList>
    </citation>
    <scope>NUCLEOTIDE SEQUENCE [LARGE SCALE GENOMIC DNA]</scope>
    <source>
        <strain evidence="5 6">DSM 5896</strain>
    </source>
</reference>